<evidence type="ECO:0000259" key="4">
    <source>
        <dbReference type="PROSITE" id="PS50956"/>
    </source>
</evidence>
<sequence>MCSLPSAPEDIEIIVEFPGCCRSFVSMYDNYSNDVQEIGTFCMTAIDAIDRNILRLLRLNARMSNARLAAEIGLSPSACLRRIKLLEDAGVIRGYTALVESGSSEDTIAVIINITLERQTEEHLDRFEAAVRKHPEIRECFLMTGGSDYLLRVEVAGAGEFERIHKEILSTLPGVLRIHSSFSIRNVLATRTRRRR</sequence>
<dbReference type="SMART" id="SM00344">
    <property type="entry name" value="HTH_ASNC"/>
    <property type="match status" value="1"/>
</dbReference>
<keyword evidence="3" id="KW-0804">Transcription</keyword>
<name>A0ABS4QVD7_9HYPH</name>
<dbReference type="InterPro" id="IPR036390">
    <property type="entry name" value="WH_DNA-bd_sf"/>
</dbReference>
<dbReference type="PANTHER" id="PTHR30154:SF34">
    <property type="entry name" value="TRANSCRIPTIONAL REGULATOR AZLB"/>
    <property type="match status" value="1"/>
</dbReference>
<protein>
    <submittedName>
        <fullName evidence="5">DNA-binding Lrp family transcriptional regulator</fullName>
    </submittedName>
</protein>
<evidence type="ECO:0000313" key="5">
    <source>
        <dbReference type="EMBL" id="MBP2234605.1"/>
    </source>
</evidence>
<dbReference type="InterPro" id="IPR011008">
    <property type="entry name" value="Dimeric_a/b-barrel"/>
</dbReference>
<dbReference type="GO" id="GO:0003677">
    <property type="term" value="F:DNA binding"/>
    <property type="evidence" value="ECO:0007669"/>
    <property type="project" value="UniProtKB-KW"/>
</dbReference>
<dbReference type="Pfam" id="PF13412">
    <property type="entry name" value="HTH_24"/>
    <property type="match status" value="1"/>
</dbReference>
<dbReference type="EMBL" id="JAGILA010000001">
    <property type="protein sequence ID" value="MBP2234605.1"/>
    <property type="molecule type" value="Genomic_DNA"/>
</dbReference>
<keyword evidence="2 5" id="KW-0238">DNA-binding</keyword>
<evidence type="ECO:0000313" key="6">
    <source>
        <dbReference type="Proteomes" id="UP000730739"/>
    </source>
</evidence>
<dbReference type="InterPro" id="IPR019888">
    <property type="entry name" value="Tscrpt_reg_AsnC-like"/>
</dbReference>
<dbReference type="SUPFAM" id="SSF46785">
    <property type="entry name" value="Winged helix' DNA-binding domain"/>
    <property type="match status" value="1"/>
</dbReference>
<accession>A0ABS4QVD7</accession>
<organism evidence="5 6">
    <name type="scientific">Sinorhizobium kostiense</name>
    <dbReference type="NCBI Taxonomy" id="76747"/>
    <lineage>
        <taxon>Bacteria</taxon>
        <taxon>Pseudomonadati</taxon>
        <taxon>Pseudomonadota</taxon>
        <taxon>Alphaproteobacteria</taxon>
        <taxon>Hyphomicrobiales</taxon>
        <taxon>Rhizobiaceae</taxon>
        <taxon>Sinorhizobium/Ensifer group</taxon>
        <taxon>Sinorhizobium</taxon>
    </lineage>
</organism>
<dbReference type="PRINTS" id="PR00033">
    <property type="entry name" value="HTHASNC"/>
</dbReference>
<feature type="domain" description="HTH asnC-type" evidence="4">
    <location>
        <begin position="46"/>
        <end position="115"/>
    </location>
</feature>
<reference evidence="5 6" key="1">
    <citation type="submission" date="2021-03" db="EMBL/GenBank/DDBJ databases">
        <title>Genomic Encyclopedia of Type Strains, Phase IV (KMG-IV): sequencing the most valuable type-strain genomes for metagenomic binning, comparative biology and taxonomic classification.</title>
        <authorList>
            <person name="Goeker M."/>
        </authorList>
    </citation>
    <scope>NUCLEOTIDE SEQUENCE [LARGE SCALE GENOMIC DNA]</scope>
    <source>
        <strain evidence="5 6">DSM 13372</strain>
    </source>
</reference>
<dbReference type="Proteomes" id="UP000730739">
    <property type="component" value="Unassembled WGS sequence"/>
</dbReference>
<dbReference type="SUPFAM" id="SSF54909">
    <property type="entry name" value="Dimeric alpha+beta barrel"/>
    <property type="match status" value="1"/>
</dbReference>
<gene>
    <name evidence="5" type="ORF">J2Z31_001095</name>
</gene>
<comment type="caution">
    <text evidence="5">The sequence shown here is derived from an EMBL/GenBank/DDBJ whole genome shotgun (WGS) entry which is preliminary data.</text>
</comment>
<dbReference type="PROSITE" id="PS50956">
    <property type="entry name" value="HTH_ASNC_2"/>
    <property type="match status" value="1"/>
</dbReference>
<dbReference type="CDD" id="cd00090">
    <property type="entry name" value="HTH_ARSR"/>
    <property type="match status" value="1"/>
</dbReference>
<dbReference type="Pfam" id="PF01037">
    <property type="entry name" value="AsnC_trans_reg"/>
    <property type="match status" value="1"/>
</dbReference>
<dbReference type="InterPro" id="IPR019887">
    <property type="entry name" value="Tscrpt_reg_AsnC/Lrp_C"/>
</dbReference>
<evidence type="ECO:0000256" key="3">
    <source>
        <dbReference type="ARBA" id="ARBA00023163"/>
    </source>
</evidence>
<dbReference type="Gene3D" id="1.10.10.10">
    <property type="entry name" value="Winged helix-like DNA-binding domain superfamily/Winged helix DNA-binding domain"/>
    <property type="match status" value="1"/>
</dbReference>
<dbReference type="InterPro" id="IPR011991">
    <property type="entry name" value="ArsR-like_HTH"/>
</dbReference>
<dbReference type="PANTHER" id="PTHR30154">
    <property type="entry name" value="LEUCINE-RESPONSIVE REGULATORY PROTEIN"/>
    <property type="match status" value="1"/>
</dbReference>
<evidence type="ECO:0000256" key="1">
    <source>
        <dbReference type="ARBA" id="ARBA00023015"/>
    </source>
</evidence>
<dbReference type="Gene3D" id="3.30.70.920">
    <property type="match status" value="1"/>
</dbReference>
<proteinExistence type="predicted"/>
<dbReference type="InterPro" id="IPR036388">
    <property type="entry name" value="WH-like_DNA-bd_sf"/>
</dbReference>
<keyword evidence="1" id="KW-0805">Transcription regulation</keyword>
<keyword evidence="6" id="KW-1185">Reference proteome</keyword>
<evidence type="ECO:0000256" key="2">
    <source>
        <dbReference type="ARBA" id="ARBA00023125"/>
    </source>
</evidence>
<dbReference type="InterPro" id="IPR000485">
    <property type="entry name" value="AsnC-type_HTH_dom"/>
</dbReference>